<dbReference type="PIRSF" id="PIRSF500176">
    <property type="entry name" value="L_ASNase"/>
    <property type="match status" value="1"/>
</dbReference>
<gene>
    <name evidence="2" type="ORF">COW24_04375</name>
</gene>
<accession>A0A2M7H306</accession>
<name>A0A2M7H306_9BACT</name>
<reference evidence="2 3" key="1">
    <citation type="submission" date="2017-09" db="EMBL/GenBank/DDBJ databases">
        <title>Depth-based differentiation of microbial function through sediment-hosted aquifers and enrichment of novel symbionts in the deep terrestrial subsurface.</title>
        <authorList>
            <person name="Probst A.J."/>
            <person name="Ladd B."/>
            <person name="Jarett J.K."/>
            <person name="Geller-Mcgrath D.E."/>
            <person name="Sieber C.M."/>
            <person name="Emerson J.B."/>
            <person name="Anantharaman K."/>
            <person name="Thomas B.C."/>
            <person name="Malmstrom R."/>
            <person name="Stieglmeier M."/>
            <person name="Klingl A."/>
            <person name="Woyke T."/>
            <person name="Ryan C.M."/>
            <person name="Banfield J.F."/>
        </authorList>
    </citation>
    <scope>NUCLEOTIDE SEQUENCE [LARGE SCALE GENOMIC DNA]</scope>
    <source>
        <strain evidence="2">CG15_BIG_FIL_POST_REV_8_21_14_020_45_12</strain>
    </source>
</reference>
<evidence type="ECO:0000313" key="3">
    <source>
        <dbReference type="Proteomes" id="UP000230292"/>
    </source>
</evidence>
<sequence>MPKSKLKIKSTKAIDRKNIAVLYAGGRAAPFTTKRQYTDWCQSFFEMQMIAEAAPVLVAGNPKLGQVEHALAAAKQIEKLWDDFDGFVVSFAPGAFLYDANLLEIILGEVGKPVVCTTSPTPGGVSEVGEYSDIGLKANLINAISSAAADLVGVGVVMGSMLALASDVIIQEEGEVDVYYPRPGATVARIDFGLVMEKDTKNREITKPNLDLSICSDVYYLNVRINPVAQDNFVWPPRGAGPQTKGLVIDGGEHLKLSITKELPEVPVLLLAEQVAYLYRKGQLTEITERTPGEAAALFVWLLGNDCAEADLVARLQAEQPKRIAQ</sequence>
<dbReference type="AlphaFoldDB" id="A0A2M7H306"/>
<evidence type="ECO:0000313" key="2">
    <source>
        <dbReference type="EMBL" id="PIW36616.1"/>
    </source>
</evidence>
<dbReference type="Gene3D" id="3.40.50.1170">
    <property type="entry name" value="L-asparaginase, N-terminal domain"/>
    <property type="match status" value="1"/>
</dbReference>
<feature type="domain" description="L-asparaginase N-terminal" evidence="1">
    <location>
        <begin position="66"/>
        <end position="170"/>
    </location>
</feature>
<dbReference type="EMBL" id="PFGC01000045">
    <property type="protein sequence ID" value="PIW36616.1"/>
    <property type="molecule type" value="Genomic_DNA"/>
</dbReference>
<dbReference type="InterPro" id="IPR027474">
    <property type="entry name" value="L-asparaginase_N"/>
</dbReference>
<dbReference type="SUPFAM" id="SSF53774">
    <property type="entry name" value="Glutaminase/Asparaginase"/>
    <property type="match status" value="1"/>
</dbReference>
<dbReference type="PIRSF" id="PIRSF001220">
    <property type="entry name" value="L-ASNase_gatD"/>
    <property type="match status" value="1"/>
</dbReference>
<dbReference type="InterPro" id="IPR006034">
    <property type="entry name" value="Asparaginase/glutaminase-like"/>
</dbReference>
<dbReference type="InterPro" id="IPR036152">
    <property type="entry name" value="Asp/glu_Ase-like_sf"/>
</dbReference>
<dbReference type="InterPro" id="IPR037152">
    <property type="entry name" value="L-asparaginase_N_sf"/>
</dbReference>
<comment type="caution">
    <text evidence="2">The sequence shown here is derived from an EMBL/GenBank/DDBJ whole genome shotgun (WGS) entry which is preliminary data.</text>
</comment>
<proteinExistence type="predicted"/>
<dbReference type="Proteomes" id="UP000230292">
    <property type="component" value="Unassembled WGS sequence"/>
</dbReference>
<evidence type="ECO:0000259" key="1">
    <source>
        <dbReference type="Pfam" id="PF00710"/>
    </source>
</evidence>
<dbReference type="Pfam" id="PF00710">
    <property type="entry name" value="Asparaginase"/>
    <property type="match status" value="1"/>
</dbReference>
<organism evidence="2 3">
    <name type="scientific">Candidatus Kerfeldbacteria bacterium CG15_BIG_FIL_POST_REV_8_21_14_020_45_12</name>
    <dbReference type="NCBI Taxonomy" id="2014247"/>
    <lineage>
        <taxon>Bacteria</taxon>
        <taxon>Candidatus Kerfeldiibacteriota</taxon>
    </lineage>
</organism>
<protein>
    <recommendedName>
        <fullName evidence="1">L-asparaginase N-terminal domain-containing protein</fullName>
    </recommendedName>
</protein>